<gene>
    <name evidence="1" type="ORF">FCALED_LOCUS13670</name>
</gene>
<name>A0A9N9HTS0_9GLOM</name>
<sequence length="691" mass="78054">KNVDDCRKQVEYLQKKLADFGKEEVTTPEPDAIFKAFLNNKHGQFLKSYITNNDQLPSYVSKKLKIPVPATFSCDCPSLLLHNLPGGSIQRHQPITQISNIQSAIAKTRNNLLVLLGTSGCRKTRTCYELLCESWGFYFVSARKGNGGSGDIEAIENYLAGKLTDNLEENQKHAEHITHCAILSRFFILDHYIGLSSTFNAQNWLLLQLADCTASSVKNHIDTIYQKISKTKKLNIFPIVLDEVQALEMTLKGKFKSRKSEEERSLLFPIIQSLREPTLLFTNYCVIPCGTGLGILSLEDVFITGISKPELDTDKFTEFGRWQSIAHVKDYVNDLLELTDDDYNLLYNHFRGQFRPIVTCVKEIIIGTPLEDAVDSHWKGLILAYYYSGGPFLFTDPDSMKIVETGFGCLQLIKPPTISYLKQACEGIDEDMLSISSVNVDLLYPATGIKKSLVAYIDEPFALTAAYNFFNYHSYLPKDILTTMSQVNNASSCGILWEKYLTNEFMRIFNGQTDIRDILMFADIKEFPIAFKGSPKVVKSSKVTIPQAVNSTTSEINCDPNIIFFVEFEDKVMVPVFVQVKLRYAVHTIAGAFSSIDSNMFYKDINGKIFNGFIGLLVAYPADIGIKSYVTNAYSYNLRSQSSKQQLIGIIDCKNASKIFEEDHLHFLDVLKNSLKRKNLEKNTENKKQKT</sequence>
<dbReference type="Proteomes" id="UP000789570">
    <property type="component" value="Unassembled WGS sequence"/>
</dbReference>
<dbReference type="EMBL" id="CAJVPQ010008276">
    <property type="protein sequence ID" value="CAG8705211.1"/>
    <property type="molecule type" value="Genomic_DNA"/>
</dbReference>
<evidence type="ECO:0000313" key="2">
    <source>
        <dbReference type="Proteomes" id="UP000789570"/>
    </source>
</evidence>
<dbReference type="OrthoDB" id="2393824at2759"/>
<proteinExistence type="predicted"/>
<keyword evidence="2" id="KW-1185">Reference proteome</keyword>
<comment type="caution">
    <text evidence="1">The sequence shown here is derived from an EMBL/GenBank/DDBJ whole genome shotgun (WGS) entry which is preliminary data.</text>
</comment>
<dbReference type="AlphaFoldDB" id="A0A9N9HTS0"/>
<organism evidence="1 2">
    <name type="scientific">Funneliformis caledonium</name>
    <dbReference type="NCBI Taxonomy" id="1117310"/>
    <lineage>
        <taxon>Eukaryota</taxon>
        <taxon>Fungi</taxon>
        <taxon>Fungi incertae sedis</taxon>
        <taxon>Mucoromycota</taxon>
        <taxon>Glomeromycotina</taxon>
        <taxon>Glomeromycetes</taxon>
        <taxon>Glomerales</taxon>
        <taxon>Glomeraceae</taxon>
        <taxon>Funneliformis</taxon>
    </lineage>
</organism>
<protein>
    <submittedName>
        <fullName evidence="1">5726_t:CDS:1</fullName>
    </submittedName>
</protein>
<accession>A0A9N9HTS0</accession>
<evidence type="ECO:0000313" key="1">
    <source>
        <dbReference type="EMBL" id="CAG8705211.1"/>
    </source>
</evidence>
<feature type="non-terminal residue" evidence="1">
    <location>
        <position position="1"/>
    </location>
</feature>
<reference evidence="1" key="1">
    <citation type="submission" date="2021-06" db="EMBL/GenBank/DDBJ databases">
        <authorList>
            <person name="Kallberg Y."/>
            <person name="Tangrot J."/>
            <person name="Rosling A."/>
        </authorList>
    </citation>
    <scope>NUCLEOTIDE SEQUENCE</scope>
    <source>
        <strain evidence="1">UK204</strain>
    </source>
</reference>